<dbReference type="Gene3D" id="1.10.10.410">
    <property type="match status" value="1"/>
</dbReference>
<evidence type="ECO:0000313" key="2">
    <source>
        <dbReference type="Proteomes" id="UP001597373"/>
    </source>
</evidence>
<dbReference type="EMBL" id="JBHUIR010000038">
    <property type="protein sequence ID" value="MFD2260311.1"/>
    <property type="molecule type" value="Genomic_DNA"/>
</dbReference>
<gene>
    <name evidence="1" type="ORF">ACFSMZ_11110</name>
</gene>
<dbReference type="PANTHER" id="PTHR28055">
    <property type="entry name" value="ALTERED INHERITANCE OF MITOCHONDRIA PROTEIN 41, MITOCHONDRIAL"/>
    <property type="match status" value="1"/>
</dbReference>
<comment type="caution">
    <text evidence="1">The sequence shown here is derived from an EMBL/GenBank/DDBJ whole genome shotgun (WGS) entry which is preliminary data.</text>
</comment>
<dbReference type="SUPFAM" id="SSF89095">
    <property type="entry name" value="GatB/YqeY motif"/>
    <property type="match status" value="1"/>
</dbReference>
<dbReference type="InterPro" id="IPR003789">
    <property type="entry name" value="Asn/Gln_tRNA_amidoTrase-B-like"/>
</dbReference>
<dbReference type="Gene3D" id="1.10.1510.10">
    <property type="entry name" value="Uncharacterised protein YqeY/AIM41 PF09424, N-terminal domain"/>
    <property type="match status" value="1"/>
</dbReference>
<dbReference type="Proteomes" id="UP001597373">
    <property type="component" value="Unassembled WGS sequence"/>
</dbReference>
<proteinExistence type="predicted"/>
<dbReference type="InterPro" id="IPR042184">
    <property type="entry name" value="YqeY/Aim41_N"/>
</dbReference>
<dbReference type="InterPro" id="IPR023168">
    <property type="entry name" value="GatB_Yqey_C_2"/>
</dbReference>
<protein>
    <submittedName>
        <fullName evidence="1">GatB/YqeY domain-containing protein</fullName>
    </submittedName>
</protein>
<dbReference type="PANTHER" id="PTHR28055:SF1">
    <property type="entry name" value="ALTERED INHERITANCE OF MITOCHONDRIA PROTEIN 41, MITOCHONDRIAL"/>
    <property type="match status" value="1"/>
</dbReference>
<dbReference type="InterPro" id="IPR019004">
    <property type="entry name" value="YqeY/Aim41"/>
</dbReference>
<dbReference type="RefSeq" id="WP_345099241.1">
    <property type="nucleotide sequence ID" value="NZ_BAABGS010000021.1"/>
</dbReference>
<dbReference type="Pfam" id="PF09424">
    <property type="entry name" value="YqeY"/>
    <property type="match status" value="1"/>
</dbReference>
<accession>A0ABW5DK09</accession>
<keyword evidence="2" id="KW-1185">Reference proteome</keyword>
<name>A0ABW5DK09_9HYPH</name>
<evidence type="ECO:0000313" key="1">
    <source>
        <dbReference type="EMBL" id="MFD2260311.1"/>
    </source>
</evidence>
<reference evidence="2" key="1">
    <citation type="journal article" date="2019" name="Int. J. Syst. Evol. Microbiol.">
        <title>The Global Catalogue of Microorganisms (GCM) 10K type strain sequencing project: providing services to taxonomists for standard genome sequencing and annotation.</title>
        <authorList>
            <consortium name="The Broad Institute Genomics Platform"/>
            <consortium name="The Broad Institute Genome Sequencing Center for Infectious Disease"/>
            <person name="Wu L."/>
            <person name="Ma J."/>
        </authorList>
    </citation>
    <scope>NUCLEOTIDE SEQUENCE [LARGE SCALE GENOMIC DNA]</scope>
    <source>
        <strain evidence="2">KCTC 23707</strain>
    </source>
</reference>
<sequence>MRDDIAQALVDAVKHQDKRRTSTLRLIQAAIKDRDIAHRSAGKDPVTDADVLEILTRMVKQRRESVQIYEQNGRADLAQEERHEIAIIEEFLPKPLDEAELKQACEQVVREIGAEGLRDMGRCMNALKERYPGRMDFSKASGVVRELLK</sequence>
<organism evidence="1 2">
    <name type="scientific">Chelativorans composti</name>
    <dbReference type="NCBI Taxonomy" id="768533"/>
    <lineage>
        <taxon>Bacteria</taxon>
        <taxon>Pseudomonadati</taxon>
        <taxon>Pseudomonadota</taxon>
        <taxon>Alphaproteobacteria</taxon>
        <taxon>Hyphomicrobiales</taxon>
        <taxon>Phyllobacteriaceae</taxon>
        <taxon>Chelativorans</taxon>
    </lineage>
</organism>